<keyword evidence="10" id="KW-0969">Cilium</keyword>
<dbReference type="PANTHER" id="PTHR30381:SF0">
    <property type="entry name" value="FLAGELLAR P-RING PROTEIN"/>
    <property type="match status" value="1"/>
</dbReference>
<dbReference type="RefSeq" id="WP_281801127.1">
    <property type="nucleotide sequence ID" value="NZ_BSEC01000001.1"/>
</dbReference>
<comment type="similarity">
    <text evidence="8">Belongs to the FlgI family.</text>
</comment>
<organism evidence="10 11">
    <name type="scientific">Methylocystis echinoides</name>
    <dbReference type="NCBI Taxonomy" id="29468"/>
    <lineage>
        <taxon>Bacteria</taxon>
        <taxon>Pseudomonadati</taxon>
        <taxon>Pseudomonadota</taxon>
        <taxon>Alphaproteobacteria</taxon>
        <taxon>Hyphomicrobiales</taxon>
        <taxon>Methylocystaceae</taxon>
        <taxon>Methylocystis</taxon>
    </lineage>
</organism>
<keyword evidence="5" id="KW-0574">Periplasm</keyword>
<keyword evidence="10" id="KW-0282">Flagellum</keyword>
<evidence type="ECO:0000256" key="5">
    <source>
        <dbReference type="ARBA" id="ARBA00022764"/>
    </source>
</evidence>
<comment type="function">
    <text evidence="1 8">Assembles around the rod to form the L-ring and probably protects the motor/basal body from shearing forces during rotation.</text>
</comment>
<evidence type="ECO:0000256" key="7">
    <source>
        <dbReference type="ARBA" id="ARBA00032344"/>
    </source>
</evidence>
<dbReference type="PANTHER" id="PTHR30381">
    <property type="entry name" value="FLAGELLAR P-RING PERIPLASMIC PROTEIN FLGI"/>
    <property type="match status" value="1"/>
</dbReference>
<name>A0A9W6GSA8_9HYPH</name>
<accession>A0A9W6GSA8</accession>
<comment type="caution">
    <text evidence="10">The sequence shown here is derived from an EMBL/GenBank/DDBJ whole genome shotgun (WGS) entry which is preliminary data.</text>
</comment>
<dbReference type="GO" id="GO:0030288">
    <property type="term" value="C:outer membrane-bounded periplasmic space"/>
    <property type="evidence" value="ECO:0007669"/>
    <property type="project" value="InterPro"/>
</dbReference>
<keyword evidence="6 8" id="KW-0975">Bacterial flagellum</keyword>
<evidence type="ECO:0000313" key="10">
    <source>
        <dbReference type="EMBL" id="GLI92111.1"/>
    </source>
</evidence>
<dbReference type="GO" id="GO:0009428">
    <property type="term" value="C:bacterial-type flagellum basal body, distal rod, P ring"/>
    <property type="evidence" value="ECO:0007669"/>
    <property type="project" value="InterPro"/>
</dbReference>
<dbReference type="EMBL" id="BSEC01000001">
    <property type="protein sequence ID" value="GLI92111.1"/>
    <property type="molecule type" value="Genomic_DNA"/>
</dbReference>
<reference evidence="10" key="1">
    <citation type="journal article" date="2023" name="Int. J. Syst. Evol. Microbiol.">
        <title>Methylocystis iwaonis sp. nov., a type II methane-oxidizing bacterium from surface soil of a rice paddy field in Japan, and emended description of the genus Methylocystis (ex Whittenbury et al. 1970) Bowman et al. 1993.</title>
        <authorList>
            <person name="Kaise H."/>
            <person name="Sawadogo J.B."/>
            <person name="Alam M.S."/>
            <person name="Ueno C."/>
            <person name="Dianou D."/>
            <person name="Shinjo R."/>
            <person name="Asakawa S."/>
        </authorList>
    </citation>
    <scope>NUCLEOTIDE SEQUENCE</scope>
    <source>
        <strain evidence="10">LMG27198</strain>
    </source>
</reference>
<evidence type="ECO:0000256" key="1">
    <source>
        <dbReference type="ARBA" id="ARBA00002591"/>
    </source>
</evidence>
<gene>
    <name evidence="10" type="primary">flgI2</name>
    <name evidence="8" type="synonym">flgI</name>
    <name evidence="10" type="ORF">LMG27198_11030</name>
</gene>
<keyword evidence="4" id="KW-0732">Signal</keyword>
<dbReference type="InterPro" id="IPR001782">
    <property type="entry name" value="Flag_FlgI"/>
</dbReference>
<protein>
    <recommendedName>
        <fullName evidence="3 8">Flagellar P-ring protein</fullName>
    </recommendedName>
    <alternativeName>
        <fullName evidence="7 8">Basal body P-ring protein</fullName>
    </alternativeName>
</protein>
<evidence type="ECO:0000256" key="9">
    <source>
        <dbReference type="SAM" id="MobiDB-lite"/>
    </source>
</evidence>
<dbReference type="GO" id="GO:0005198">
    <property type="term" value="F:structural molecule activity"/>
    <property type="evidence" value="ECO:0007669"/>
    <property type="project" value="InterPro"/>
</dbReference>
<dbReference type="GO" id="GO:0071973">
    <property type="term" value="P:bacterial-type flagellum-dependent cell motility"/>
    <property type="evidence" value="ECO:0007669"/>
    <property type="project" value="InterPro"/>
</dbReference>
<dbReference type="NCBIfam" id="NF003676">
    <property type="entry name" value="PRK05303.1"/>
    <property type="match status" value="1"/>
</dbReference>
<dbReference type="PRINTS" id="PR01010">
    <property type="entry name" value="FLGPRINGFLGI"/>
</dbReference>
<keyword evidence="10" id="KW-0966">Cell projection</keyword>
<dbReference type="Proteomes" id="UP001144323">
    <property type="component" value="Unassembled WGS sequence"/>
</dbReference>
<dbReference type="AlphaFoldDB" id="A0A9W6GSA8"/>
<sequence>MRPTLVVAFVLFAVGARADVRIKDITTPIGPRDYQLIGYGLVIGLQGTGDTLRNAPFTEQSASALLDRMGVNVRPNNTMRTRNVAAVMVTASLPPFVSWGSTIDVTVSSLGDATSLMGGTLVLTSLTGIDGAVYAIAQGPIAVSGFAAQGQNETLTHGVATVGRIPNGATIEREPPRPSSSPDGPLVLQLRNPDYTTSVHIADAVNGFTRARYKSELAQERDDRSVLLRLPKGAHATRFLAEIGDLRVAVETPARVVIDERTGTVVIGADVQISPVAVTHGGLTVRITETPEVSQPAPMSNGRTAVTNQTTISAAEQSGQVAIMAGPTLKQLVRGLNEIGLKPTGIISILQAIKSAGALQADLVIQ</sequence>
<evidence type="ECO:0000256" key="8">
    <source>
        <dbReference type="HAMAP-Rule" id="MF_00416"/>
    </source>
</evidence>
<dbReference type="HAMAP" id="MF_00416">
    <property type="entry name" value="FlgI"/>
    <property type="match status" value="1"/>
</dbReference>
<evidence type="ECO:0000256" key="2">
    <source>
        <dbReference type="ARBA" id="ARBA00004117"/>
    </source>
</evidence>
<evidence type="ECO:0000313" key="11">
    <source>
        <dbReference type="Proteomes" id="UP001144323"/>
    </source>
</evidence>
<comment type="subunit">
    <text evidence="8">The basal body constitutes a major portion of the flagellar organelle and consists of four rings (L,P,S, and M) mounted on a central rod.</text>
</comment>
<evidence type="ECO:0000256" key="3">
    <source>
        <dbReference type="ARBA" id="ARBA00019515"/>
    </source>
</evidence>
<feature type="region of interest" description="Disordered" evidence="9">
    <location>
        <begin position="166"/>
        <end position="186"/>
    </location>
</feature>
<evidence type="ECO:0000256" key="6">
    <source>
        <dbReference type="ARBA" id="ARBA00023143"/>
    </source>
</evidence>
<evidence type="ECO:0000256" key="4">
    <source>
        <dbReference type="ARBA" id="ARBA00022729"/>
    </source>
</evidence>
<dbReference type="Pfam" id="PF02119">
    <property type="entry name" value="FlgI"/>
    <property type="match status" value="1"/>
</dbReference>
<comment type="subcellular location">
    <subcellularLocation>
        <location evidence="2 8">Bacterial flagellum basal body</location>
    </subcellularLocation>
</comment>
<proteinExistence type="inferred from homology"/>
<keyword evidence="11" id="KW-1185">Reference proteome</keyword>